<dbReference type="InterPro" id="IPR036291">
    <property type="entry name" value="NAD(P)-bd_dom_sf"/>
</dbReference>
<comment type="caution">
    <text evidence="2">The sequence shown here is derived from an EMBL/GenBank/DDBJ whole genome shotgun (WGS) entry which is preliminary data.</text>
</comment>
<organism evidence="2 3">
    <name type="scientific">Paraburkholderia acidicola</name>
    <dbReference type="NCBI Taxonomy" id="1912599"/>
    <lineage>
        <taxon>Bacteria</taxon>
        <taxon>Pseudomonadati</taxon>
        <taxon>Pseudomonadota</taxon>
        <taxon>Betaproteobacteria</taxon>
        <taxon>Burkholderiales</taxon>
        <taxon>Burkholderiaceae</taxon>
        <taxon>Paraburkholderia</taxon>
    </lineage>
</organism>
<proteinExistence type="predicted"/>
<dbReference type="PANTHER" id="PTHR48079:SF6">
    <property type="entry name" value="NAD(P)-BINDING DOMAIN-CONTAINING PROTEIN-RELATED"/>
    <property type="match status" value="1"/>
</dbReference>
<dbReference type="GO" id="GO:0005737">
    <property type="term" value="C:cytoplasm"/>
    <property type="evidence" value="ECO:0007669"/>
    <property type="project" value="TreeGrafter"/>
</dbReference>
<accession>A0A2A4EZW5</accession>
<dbReference type="Pfam" id="PF07993">
    <property type="entry name" value="NAD_binding_4"/>
    <property type="match status" value="1"/>
</dbReference>
<reference evidence="2 3" key="1">
    <citation type="submission" date="2017-01" db="EMBL/GenBank/DDBJ databases">
        <title>Whole-Genome Shotgun Sequencing of Two beta-Proteobacterial Species in Search of the Bulgecin Biosynthetic Cluster.</title>
        <authorList>
            <person name="Horsman M.E."/>
            <person name="Marous D.R."/>
            <person name="Li R."/>
            <person name="Oliver R.A."/>
            <person name="Byun B."/>
            <person name="Emrich S.J."/>
            <person name="Boggess B."/>
            <person name="Townsend C.A."/>
            <person name="Mobashery S."/>
        </authorList>
    </citation>
    <scope>NUCLEOTIDE SEQUENCE [LARGE SCALE GENOMIC DNA]</scope>
    <source>
        <strain evidence="2 3">ATCC 31363</strain>
    </source>
</reference>
<dbReference type="InterPro" id="IPR051783">
    <property type="entry name" value="NAD(P)-dependent_oxidoreduct"/>
</dbReference>
<dbReference type="InterPro" id="IPR013120">
    <property type="entry name" value="FAR_NAD-bd"/>
</dbReference>
<dbReference type="EMBL" id="MTZV01000004">
    <property type="protein sequence ID" value="PCE26405.1"/>
    <property type="molecule type" value="Genomic_DNA"/>
</dbReference>
<protein>
    <submittedName>
        <fullName evidence="2">Epimerase</fullName>
    </submittedName>
</protein>
<name>A0A2A4EZW5_9BURK</name>
<evidence type="ECO:0000313" key="2">
    <source>
        <dbReference type="EMBL" id="PCE26405.1"/>
    </source>
</evidence>
<feature type="domain" description="Thioester reductase (TE)" evidence="1">
    <location>
        <begin position="36"/>
        <end position="267"/>
    </location>
</feature>
<dbReference type="AlphaFoldDB" id="A0A2A4EZW5"/>
<evidence type="ECO:0000259" key="1">
    <source>
        <dbReference type="Pfam" id="PF07993"/>
    </source>
</evidence>
<evidence type="ECO:0000313" key="3">
    <source>
        <dbReference type="Proteomes" id="UP000218022"/>
    </source>
</evidence>
<sequence>MEFAMFAWQTPLSTTWKDSLTTSARTHAIGVDSLVLTGATGFIGGSVLATLVNAGLLDRVICLVRGTSAAHALARLRMSAVRSGLPRYRAERLTQANVIVGELGGEFSPADEARLTGASHVINCAAPASLSTHARQLDMNVRDTLRFASHFACSKTLQRFVHVSAAMACGTRCSAVVPESVFGYGESRHLVPHTQIQREAERLLRITYPRLPMVVVRPSTVVGHTVLGTSPSARSFWVFRVVHAARRFAARAVSRIDVVSVDDCARALTLLTVKPKLAHDTYHVSAGANAATITQIVNAMDEATGTSGRRYSMCAPRELRAIARETTGGDHAPHSHLVERALGLYAGFAQLDYVFDNRHLREEIGFDPLPFTDYLNECVRTSQGIGIVEQMKRDFVRPVTGFPAQESFLKETCLQENTYRLL</sequence>
<dbReference type="SUPFAM" id="SSF51735">
    <property type="entry name" value="NAD(P)-binding Rossmann-fold domains"/>
    <property type="match status" value="1"/>
</dbReference>
<dbReference type="Gene3D" id="3.40.50.720">
    <property type="entry name" value="NAD(P)-binding Rossmann-like Domain"/>
    <property type="match status" value="1"/>
</dbReference>
<dbReference type="GO" id="GO:0004029">
    <property type="term" value="F:aldehyde dehydrogenase (NAD+) activity"/>
    <property type="evidence" value="ECO:0007669"/>
    <property type="project" value="TreeGrafter"/>
</dbReference>
<gene>
    <name evidence="2" type="ORF">BWP39_17950</name>
</gene>
<dbReference type="Proteomes" id="UP000218022">
    <property type="component" value="Unassembled WGS sequence"/>
</dbReference>
<dbReference type="PANTHER" id="PTHR48079">
    <property type="entry name" value="PROTEIN YEEZ"/>
    <property type="match status" value="1"/>
</dbReference>